<dbReference type="InterPro" id="IPR013497">
    <property type="entry name" value="Topo_IA_cen"/>
</dbReference>
<dbReference type="Proteomes" id="UP000257055">
    <property type="component" value="Unassembled WGS sequence"/>
</dbReference>
<name>A0A3D8TU54_9LIST</name>
<dbReference type="PROSITE" id="PS52039">
    <property type="entry name" value="TOPO_IA_2"/>
    <property type="match status" value="1"/>
</dbReference>
<evidence type="ECO:0000259" key="12">
    <source>
        <dbReference type="PROSITE" id="PS50880"/>
    </source>
</evidence>
<keyword evidence="3" id="KW-0479">Metal-binding</keyword>
<dbReference type="InterPro" id="IPR013824">
    <property type="entry name" value="Topo_IA_cen_sub1"/>
</dbReference>
<dbReference type="PANTHER" id="PTHR42785:SF1">
    <property type="entry name" value="DNA TOPOISOMERASE"/>
    <property type="match status" value="1"/>
</dbReference>
<feature type="site" description="Interaction with DNA" evidence="10">
    <location>
        <position position="490"/>
    </location>
</feature>
<dbReference type="InterPro" id="IPR023405">
    <property type="entry name" value="Topo_IA_core_domain"/>
</dbReference>
<dbReference type="SUPFAM" id="SSF57783">
    <property type="entry name" value="Zinc beta-ribbon"/>
    <property type="match status" value="1"/>
</dbReference>
<accession>A0A3D8TU54</accession>
<comment type="caution">
    <text evidence="14">The sequence shown here is derived from an EMBL/GenBank/DDBJ whole genome shotgun (WGS) entry which is preliminary data.</text>
</comment>
<dbReference type="SMART" id="SM00436">
    <property type="entry name" value="TOP1Bc"/>
    <property type="match status" value="1"/>
</dbReference>
<dbReference type="InterPro" id="IPR013825">
    <property type="entry name" value="Topo_IA_cen_sub2"/>
</dbReference>
<dbReference type="InterPro" id="IPR003601">
    <property type="entry name" value="Topo_IA_2"/>
</dbReference>
<dbReference type="InterPro" id="IPR028612">
    <property type="entry name" value="Topoisom_1_IA"/>
</dbReference>
<keyword evidence="5" id="KW-0862">Zinc</keyword>
<feature type="compositionally biased region" description="Basic and acidic residues" evidence="11">
    <location>
        <begin position="334"/>
        <end position="347"/>
    </location>
</feature>
<comment type="subunit">
    <text evidence="10">Monomer.</text>
</comment>
<dbReference type="Gene3D" id="1.10.460.10">
    <property type="entry name" value="Topoisomerase I, domain 2"/>
    <property type="match status" value="1"/>
</dbReference>
<dbReference type="Gene3D" id="3.30.65.10">
    <property type="entry name" value="Bacterial Topoisomerase I, domain 1"/>
    <property type="match status" value="2"/>
</dbReference>
<evidence type="ECO:0000256" key="9">
    <source>
        <dbReference type="ARBA" id="ARBA00023235"/>
    </source>
</evidence>
<evidence type="ECO:0000256" key="6">
    <source>
        <dbReference type="ARBA" id="ARBA00022842"/>
    </source>
</evidence>
<dbReference type="GO" id="GO:0008270">
    <property type="term" value="F:zinc ion binding"/>
    <property type="evidence" value="ECO:0007669"/>
    <property type="project" value="UniProtKB-KW"/>
</dbReference>
<dbReference type="PRINTS" id="PR00417">
    <property type="entry name" value="PRTPISMRASEI"/>
</dbReference>
<evidence type="ECO:0000256" key="11">
    <source>
        <dbReference type="SAM" id="MobiDB-lite"/>
    </source>
</evidence>
<evidence type="ECO:0000313" key="15">
    <source>
        <dbReference type="Proteomes" id="UP000257055"/>
    </source>
</evidence>
<keyword evidence="4" id="KW-0863">Zinc-finger</keyword>
<dbReference type="EC" id="5.6.2.1" evidence="10"/>
<dbReference type="InterPro" id="IPR005733">
    <property type="entry name" value="TopoI_bac-type"/>
</dbReference>
<keyword evidence="8 10" id="KW-0238">DNA-binding</keyword>
<dbReference type="PROSITE" id="PS50880">
    <property type="entry name" value="TOPRIM"/>
    <property type="match status" value="1"/>
</dbReference>
<dbReference type="InterPro" id="IPR000380">
    <property type="entry name" value="Topo_IA"/>
</dbReference>
<dbReference type="Pfam" id="PF01751">
    <property type="entry name" value="Toprim"/>
    <property type="match status" value="1"/>
</dbReference>
<keyword evidence="9 10" id="KW-0413">Isomerase</keyword>
<dbReference type="GO" id="GO:0003677">
    <property type="term" value="F:DNA binding"/>
    <property type="evidence" value="ECO:0007669"/>
    <property type="project" value="UniProtKB-KW"/>
</dbReference>
<dbReference type="PROSITE" id="PS00396">
    <property type="entry name" value="TOPO_IA_1"/>
    <property type="match status" value="1"/>
</dbReference>
<dbReference type="InterPro" id="IPR034149">
    <property type="entry name" value="TOPRIM_TopoI"/>
</dbReference>
<feature type="site" description="Interaction with DNA" evidence="10">
    <location>
        <position position="155"/>
    </location>
</feature>
<dbReference type="InterPro" id="IPR013826">
    <property type="entry name" value="Topo_IA_cen_sub3"/>
</dbReference>
<dbReference type="Pfam" id="PF01131">
    <property type="entry name" value="Topoisom_bac"/>
    <property type="match status" value="1"/>
</dbReference>
<protein>
    <recommendedName>
        <fullName evidence="10">DNA topoisomerase 1</fullName>
        <ecNumber evidence="10">5.6.2.1</ecNumber>
    </recommendedName>
    <alternativeName>
        <fullName evidence="10">DNA topoisomerase I</fullName>
    </alternativeName>
</protein>
<evidence type="ECO:0000256" key="4">
    <source>
        <dbReference type="ARBA" id="ARBA00022771"/>
    </source>
</evidence>
<dbReference type="EMBL" id="LARY01000001">
    <property type="protein sequence ID" value="RDX02616.1"/>
    <property type="molecule type" value="Genomic_DNA"/>
</dbReference>
<dbReference type="HAMAP" id="MF_00952">
    <property type="entry name" value="Topoisom_1_prok"/>
    <property type="match status" value="1"/>
</dbReference>
<evidence type="ECO:0000256" key="5">
    <source>
        <dbReference type="ARBA" id="ARBA00022833"/>
    </source>
</evidence>
<dbReference type="Pfam" id="PF01396">
    <property type="entry name" value="Zn_ribbon_Top1"/>
    <property type="match status" value="3"/>
</dbReference>
<dbReference type="CDD" id="cd00186">
    <property type="entry name" value="TOP1Ac"/>
    <property type="match status" value="1"/>
</dbReference>
<evidence type="ECO:0000256" key="3">
    <source>
        <dbReference type="ARBA" id="ARBA00022723"/>
    </source>
</evidence>
<feature type="region of interest" description="Interaction with DNA" evidence="10">
    <location>
        <begin position="163"/>
        <end position="168"/>
    </location>
</feature>
<comment type="catalytic activity">
    <reaction evidence="1 10">
        <text>ATP-independent breakage of single-stranded DNA, followed by passage and rejoining.</text>
        <dbReference type="EC" id="5.6.2.1"/>
    </reaction>
</comment>
<dbReference type="Gene3D" id="1.10.290.10">
    <property type="entry name" value="Topoisomerase I, domain 4"/>
    <property type="match status" value="1"/>
</dbReference>
<feature type="site" description="Interaction with DNA" evidence="10">
    <location>
        <position position="139"/>
    </location>
</feature>
<comment type="function">
    <text evidence="10">Releases the supercoiling and torsional tension of DNA, which is introduced during the DNA replication and transcription, by transiently cleaving and rejoining one strand of the DNA duplex. Introduces a single-strand break via transesterification at a target site in duplex DNA. The scissile phosphodiester is attacked by the catalytic tyrosine of the enzyme, resulting in the formation of a DNA-(5'-phosphotyrosyl)-enzyme intermediate and the expulsion of a 3'-OH DNA strand. The free DNA strand then undergoes passage around the unbroken strand, thus removing DNA supercoils. Finally, in the religation step, the DNA 3'-OH attacks the covalent intermediate to expel the active-site tyrosine and restore the DNA phosphodiester backbone.</text>
</comment>
<evidence type="ECO:0000256" key="1">
    <source>
        <dbReference type="ARBA" id="ARBA00000213"/>
    </source>
</evidence>
<dbReference type="SUPFAM" id="SSF56712">
    <property type="entry name" value="Prokaryotic type I DNA topoisomerase"/>
    <property type="match status" value="1"/>
</dbReference>
<keyword evidence="15" id="KW-1185">Reference proteome</keyword>
<dbReference type="InterPro" id="IPR006171">
    <property type="entry name" value="TOPRIM_dom"/>
</dbReference>
<feature type="region of interest" description="Disordered" evidence="11">
    <location>
        <begin position="326"/>
        <end position="353"/>
    </location>
</feature>
<dbReference type="GO" id="GO:0003917">
    <property type="term" value="F:DNA topoisomerase type I (single strand cut, ATP-independent) activity"/>
    <property type="evidence" value="ECO:0007669"/>
    <property type="project" value="UniProtKB-UniRule"/>
</dbReference>
<dbReference type="GO" id="GO:0006265">
    <property type="term" value="P:DNA topological change"/>
    <property type="evidence" value="ECO:0007669"/>
    <property type="project" value="UniProtKB-UniRule"/>
</dbReference>
<evidence type="ECO:0000256" key="8">
    <source>
        <dbReference type="ARBA" id="ARBA00023125"/>
    </source>
</evidence>
<evidence type="ECO:0000313" key="14">
    <source>
        <dbReference type="EMBL" id="RDX02616.1"/>
    </source>
</evidence>
<dbReference type="Gene3D" id="2.70.20.10">
    <property type="entry name" value="Topoisomerase I, domain 3"/>
    <property type="match status" value="1"/>
</dbReference>
<dbReference type="CDD" id="cd03363">
    <property type="entry name" value="TOPRIM_TopoIA_TopoI"/>
    <property type="match status" value="1"/>
</dbReference>
<dbReference type="Gene3D" id="3.40.50.140">
    <property type="match status" value="1"/>
</dbReference>
<dbReference type="PANTHER" id="PTHR42785">
    <property type="entry name" value="DNA TOPOISOMERASE, TYPE IA, CORE"/>
    <property type="match status" value="1"/>
</dbReference>
<comment type="similarity">
    <text evidence="2 10">Belongs to the type IA topoisomerase family.</text>
</comment>
<evidence type="ECO:0000259" key="13">
    <source>
        <dbReference type="PROSITE" id="PS52039"/>
    </source>
</evidence>
<sequence>MADYLVIVESPAKAKTIEKYLGKKYQVKASMGHVRDLPKSQMGVDFEHDFEPKYITIRGKGPVLKELKQAAKKAKKVYLAADPDREGEAIAWHLANSLELDQSDDLRVVFNEITKDAVKESFKHPRKIDMDLVDAQQARRVLDRLVGYNISPILWKKIKKGLSAGRVQSIALRLIIDREKEINNFKPEEYWTIDGNFKKGRKAFQANFYGVDGKKKKLQNAADVKEVMAKIKGKEYEVVEVTKKERLRNPAAPFTTSSLQQEAARKLNFRTRKTMMLAQQLYEGIKLGRQGTVGLITYMRTDSTRISDTATNEAYNYIEENYGTDFARKKKRQDKNQKGSQDAHEAIRPTSVLRSPQEMKEYLSRDQLRLYRLIWERFVASQMTPAVLDTMRVDMENNGVRFRANGSKIKFAGFMKVYVESNDDNKEEKENILPELKQGDKVTSESLEQRQHFTQPPPRYTEARLVRTLEEIGVGRPSTYSPTIDTIQRRNYVSLTNKRFAPTELGEIVNEMIAEYFPEILDVSFTADMENDLDEIEHGKMQWIKVIDEFYKQFEPHVKRADEEMEKIEIKDEPAGIDCDVCGAPMVYKMGKYGKFLACSRFPECRNTKAIVKEIGVTCPKCREGQVIERKSKKNRIFYGCNRYPDCDYVSWDKPVERPCPKCGEHALVEKKLKKGVQVQCTNCDYKEEAQK</sequence>
<feature type="domain" description="Topo IA-type catalytic" evidence="13">
    <location>
        <begin position="129"/>
        <end position="559"/>
    </location>
</feature>
<dbReference type="InterPro" id="IPR003602">
    <property type="entry name" value="Topo_IA_DNA-bd_dom"/>
</dbReference>
<dbReference type="SMART" id="SM00493">
    <property type="entry name" value="TOPRIM"/>
    <property type="match status" value="1"/>
</dbReference>
<feature type="site" description="Interaction with DNA" evidence="10">
    <location>
        <position position="140"/>
    </location>
</feature>
<feature type="site" description="Interaction with DNA" evidence="10">
    <location>
        <position position="33"/>
    </location>
</feature>
<keyword evidence="6" id="KW-0460">Magnesium</keyword>
<dbReference type="InterPro" id="IPR023406">
    <property type="entry name" value="Topo_IA_AS"/>
</dbReference>
<dbReference type="InterPro" id="IPR013498">
    <property type="entry name" value="Topo_IA_Znf"/>
</dbReference>
<organism evidence="14 15">
    <name type="scientific">Listeria kieliensis</name>
    <dbReference type="NCBI Taxonomy" id="1621700"/>
    <lineage>
        <taxon>Bacteria</taxon>
        <taxon>Bacillati</taxon>
        <taxon>Bacillota</taxon>
        <taxon>Bacilli</taxon>
        <taxon>Bacillales</taxon>
        <taxon>Listeriaceae</taxon>
        <taxon>Listeria</taxon>
    </lineage>
</organism>
<feature type="site" description="Interaction with DNA" evidence="10">
    <location>
        <position position="148"/>
    </location>
</feature>
<feature type="site" description="Interaction with DNA" evidence="10">
    <location>
        <position position="143"/>
    </location>
</feature>
<feature type="active site" description="O-(5'-phospho-DNA)-tyrosine intermediate" evidence="10">
    <location>
        <position position="298"/>
    </location>
</feature>
<keyword evidence="7 10" id="KW-0799">Topoisomerase</keyword>
<feature type="domain" description="Toprim" evidence="12">
    <location>
        <begin position="3"/>
        <end position="113"/>
    </location>
</feature>
<dbReference type="AlphaFoldDB" id="A0A3D8TU54"/>
<proteinExistence type="inferred from homology"/>
<feature type="site" description="Interaction with DNA" evidence="10">
    <location>
        <position position="300"/>
    </location>
</feature>
<reference evidence="15" key="1">
    <citation type="submission" date="2015-04" db="EMBL/GenBank/DDBJ databases">
        <authorList>
            <person name="Schardt J."/>
            <person name="Mueller-Herbst S."/>
            <person name="Scherer S."/>
            <person name="Huptas C."/>
        </authorList>
    </citation>
    <scope>NUCLEOTIDE SEQUENCE [LARGE SCALE GENOMIC DNA]</scope>
    <source>
        <strain evidence="15">Kiel-L1</strain>
    </source>
</reference>
<evidence type="ECO:0000256" key="10">
    <source>
        <dbReference type="HAMAP-Rule" id="MF_00952"/>
    </source>
</evidence>
<dbReference type="RefSeq" id="WP_115752306.1">
    <property type="nucleotide sequence ID" value="NZ_LARY01000001.1"/>
</dbReference>
<dbReference type="SMART" id="SM00437">
    <property type="entry name" value="TOP1Ac"/>
    <property type="match status" value="1"/>
</dbReference>
<evidence type="ECO:0000256" key="7">
    <source>
        <dbReference type="ARBA" id="ARBA00023029"/>
    </source>
</evidence>
<evidence type="ECO:0000256" key="2">
    <source>
        <dbReference type="ARBA" id="ARBA00009446"/>
    </source>
</evidence>
<dbReference type="GO" id="GO:0005694">
    <property type="term" value="C:chromosome"/>
    <property type="evidence" value="ECO:0007669"/>
    <property type="project" value="InterPro"/>
</dbReference>
<dbReference type="NCBIfam" id="TIGR01051">
    <property type="entry name" value="topA_bact"/>
    <property type="match status" value="1"/>
</dbReference>
<gene>
    <name evidence="10" type="primary">topA</name>
    <name evidence="14" type="ORF">UR08_03670</name>
</gene>